<dbReference type="PANTHER" id="PTHR45674">
    <property type="entry name" value="DNA LIGASE 1/3 FAMILY MEMBER"/>
    <property type="match status" value="1"/>
</dbReference>
<dbReference type="RefSeq" id="WP_061972266.1">
    <property type="nucleotide sequence ID" value="NZ_FMAV01000002.1"/>
</dbReference>
<reference evidence="4 5" key="1">
    <citation type="journal article" date="2014" name="Antonie Van Leeuwenhoek">
        <title>Fictibacillus enclensis sp. nov., isolated from marine sediment.</title>
        <authorList>
            <person name="Dastager S.G."/>
            <person name="Mawlankar R."/>
            <person name="Srinivasan K."/>
            <person name="Tang S.K."/>
            <person name="Lee J.C."/>
            <person name="Ramana V.V."/>
            <person name="Shouche Y.S."/>
        </authorList>
    </citation>
    <scope>NUCLEOTIDE SEQUENCE [LARGE SCALE GENOMIC DNA]</scope>
    <source>
        <strain evidence="4 5">NIO-1003</strain>
    </source>
</reference>
<comment type="caution">
    <text evidence="4">The sequence shown here is derived from an EMBL/GenBank/DDBJ whole genome shotgun (WGS) entry which is preliminary data.</text>
</comment>
<keyword evidence="5" id="KW-1185">Reference proteome</keyword>
<dbReference type="CDD" id="cd07906">
    <property type="entry name" value="Adenylation_DNA_ligase_LigD_LigC"/>
    <property type="match status" value="1"/>
</dbReference>
<dbReference type="GO" id="GO:0006310">
    <property type="term" value="P:DNA recombination"/>
    <property type="evidence" value="ECO:0007669"/>
    <property type="project" value="InterPro"/>
</dbReference>
<evidence type="ECO:0000313" key="4">
    <source>
        <dbReference type="EMBL" id="KSU83428.1"/>
    </source>
</evidence>
<evidence type="ECO:0000256" key="1">
    <source>
        <dbReference type="ARBA" id="ARBA00007572"/>
    </source>
</evidence>
<dbReference type="InterPro" id="IPR012310">
    <property type="entry name" value="DNA_ligase_ATP-dep_cent"/>
</dbReference>
<protein>
    <recommendedName>
        <fullName evidence="3">ATP-dependent DNA ligase family profile domain-containing protein</fullName>
    </recommendedName>
</protein>
<dbReference type="PANTHER" id="PTHR45674:SF4">
    <property type="entry name" value="DNA LIGASE 1"/>
    <property type="match status" value="1"/>
</dbReference>
<evidence type="ECO:0000313" key="5">
    <source>
        <dbReference type="Proteomes" id="UP000054099"/>
    </source>
</evidence>
<dbReference type="Pfam" id="PF01068">
    <property type="entry name" value="DNA_ligase_A_M"/>
    <property type="match status" value="1"/>
</dbReference>
<evidence type="ECO:0000256" key="2">
    <source>
        <dbReference type="ARBA" id="ARBA00022598"/>
    </source>
</evidence>
<dbReference type="SUPFAM" id="SSF56091">
    <property type="entry name" value="DNA ligase/mRNA capping enzyme, catalytic domain"/>
    <property type="match status" value="1"/>
</dbReference>
<dbReference type="GO" id="GO:0005524">
    <property type="term" value="F:ATP binding"/>
    <property type="evidence" value="ECO:0007669"/>
    <property type="project" value="InterPro"/>
</dbReference>
<accession>A0A0V8J934</accession>
<dbReference type="PROSITE" id="PS50160">
    <property type="entry name" value="DNA_LIGASE_A3"/>
    <property type="match status" value="1"/>
</dbReference>
<dbReference type="Gene3D" id="3.30.470.30">
    <property type="entry name" value="DNA ligase/mRNA capping enzyme"/>
    <property type="match status" value="1"/>
</dbReference>
<dbReference type="AlphaFoldDB" id="A0A0V8J934"/>
<comment type="similarity">
    <text evidence="1">Belongs to the ATP-dependent DNA ligase family.</text>
</comment>
<dbReference type="EMBL" id="LNQN01000002">
    <property type="protein sequence ID" value="KSU83428.1"/>
    <property type="molecule type" value="Genomic_DNA"/>
</dbReference>
<evidence type="ECO:0000259" key="3">
    <source>
        <dbReference type="PROSITE" id="PS50160"/>
    </source>
</evidence>
<feature type="domain" description="ATP-dependent DNA ligase family profile" evidence="3">
    <location>
        <begin position="93"/>
        <end position="185"/>
    </location>
</feature>
<dbReference type="Gene3D" id="3.30.1490.70">
    <property type="match status" value="1"/>
</dbReference>
<proteinExistence type="inferred from homology"/>
<organism evidence="4 5">
    <name type="scientific">Fictibacillus enclensis</name>
    <dbReference type="NCBI Taxonomy" id="1017270"/>
    <lineage>
        <taxon>Bacteria</taxon>
        <taxon>Bacillati</taxon>
        <taxon>Bacillota</taxon>
        <taxon>Bacilli</taxon>
        <taxon>Bacillales</taxon>
        <taxon>Fictibacillaceae</taxon>
        <taxon>Fictibacillus</taxon>
    </lineage>
</organism>
<dbReference type="GO" id="GO:0003910">
    <property type="term" value="F:DNA ligase (ATP) activity"/>
    <property type="evidence" value="ECO:0007669"/>
    <property type="project" value="InterPro"/>
</dbReference>
<dbReference type="GO" id="GO:0006281">
    <property type="term" value="P:DNA repair"/>
    <property type="evidence" value="ECO:0007669"/>
    <property type="project" value="InterPro"/>
</dbReference>
<dbReference type="InterPro" id="IPR050191">
    <property type="entry name" value="ATP-dep_DNA_ligase"/>
</dbReference>
<keyword evidence="2" id="KW-0436">Ligase</keyword>
<gene>
    <name evidence="4" type="ORF">AS030_12750</name>
</gene>
<dbReference type="Proteomes" id="UP000054099">
    <property type="component" value="Unassembled WGS sequence"/>
</dbReference>
<name>A0A0V8J934_9BACL</name>
<sequence length="263" mass="29395">MTFVSPMLLGKIDAPFDDSQYIAELKLDGFRLVYSSLGAKPRLYTRHNTHVTSRYPELTALDLPPGIVLDGELVVCDADGKPDFEACMSRFSSRKSKQAVTYCVFDVLYSDNQSVMHLPLVERKALLDAIIPVNSPTLTKVGVIDGLHARQLYDVCCAQSLEGVVLKRKDSAYLTGKRSDTWLKIVNYTFTDVWVAGLTANGDWLLEFDDGTPAGICEFAPPLARKTVYRNFEGRGEPIKVRVKHRSLTKGGYLRIPSFLHFL</sequence>